<dbReference type="InterPro" id="IPR036514">
    <property type="entry name" value="SGNH_hydro_sf"/>
</dbReference>
<dbReference type="SUPFAM" id="SSF52266">
    <property type="entry name" value="SGNH hydrolase"/>
    <property type="match status" value="1"/>
</dbReference>
<dbReference type="GO" id="GO:0016787">
    <property type="term" value="F:hydrolase activity"/>
    <property type="evidence" value="ECO:0007669"/>
    <property type="project" value="UniProtKB-KW"/>
</dbReference>
<dbReference type="Pfam" id="PF13472">
    <property type="entry name" value="Lipase_GDSL_2"/>
    <property type="match status" value="1"/>
</dbReference>
<keyword evidence="3" id="KW-0378">Hydrolase</keyword>
<dbReference type="InterPro" id="IPR037460">
    <property type="entry name" value="SEST-like"/>
</dbReference>
<evidence type="ECO:0000313" key="3">
    <source>
        <dbReference type="EMBL" id="GAA2497319.1"/>
    </source>
</evidence>
<dbReference type="PROSITE" id="PS51257">
    <property type="entry name" value="PROKAR_LIPOPROTEIN"/>
    <property type="match status" value="1"/>
</dbReference>
<proteinExistence type="predicted"/>
<keyword evidence="4" id="KW-1185">Reference proteome</keyword>
<evidence type="ECO:0000259" key="2">
    <source>
        <dbReference type="Pfam" id="PF13472"/>
    </source>
</evidence>
<evidence type="ECO:0000313" key="4">
    <source>
        <dbReference type="Proteomes" id="UP001499942"/>
    </source>
</evidence>
<reference evidence="3 4" key="1">
    <citation type="journal article" date="2019" name="Int. J. Syst. Evol. Microbiol.">
        <title>The Global Catalogue of Microorganisms (GCM) 10K type strain sequencing project: providing services to taxonomists for standard genome sequencing and annotation.</title>
        <authorList>
            <consortium name="The Broad Institute Genomics Platform"/>
            <consortium name="The Broad Institute Genome Sequencing Center for Infectious Disease"/>
            <person name="Wu L."/>
            <person name="Ma J."/>
        </authorList>
    </citation>
    <scope>NUCLEOTIDE SEQUENCE [LARGE SCALE GENOMIC DNA]</scope>
    <source>
        <strain evidence="3 4">JCM 5062</strain>
    </source>
</reference>
<dbReference type="PANTHER" id="PTHR37981:SF1">
    <property type="entry name" value="SGNH HYDROLASE-TYPE ESTERASE DOMAIN-CONTAINING PROTEIN"/>
    <property type="match status" value="1"/>
</dbReference>
<sequence>MRFTPRRFLCAFITAGMLACPGVVPTASAAADEPLEYVALGDSFAASPQVPPPDVSNLLCLRSLVNYPHIAAKALSAKLTDVSCSAATVEDLSTSQYPGTAAQYEALSSETDIVSITVGGMDTGLPGLALDCLNPDPEPAGVSCAAQYSAGGSDKVRTAIDAWAPSFAAALDDISRRAPDAKVFVVGYGNVIRPGGCFPVQPVWDTDADYLHSVFRHLDTRLRQAAQQHGAVFVDTYRLGIGHDACAAPADRFVEGWVRTRAAMPLHPNANGAQAIGTALATAVRRTAPTQSAN</sequence>
<feature type="signal peptide" evidence="1">
    <location>
        <begin position="1"/>
        <end position="29"/>
    </location>
</feature>
<feature type="chain" id="PRO_5046576884" evidence="1">
    <location>
        <begin position="30"/>
        <end position="294"/>
    </location>
</feature>
<evidence type="ECO:0000256" key="1">
    <source>
        <dbReference type="SAM" id="SignalP"/>
    </source>
</evidence>
<comment type="caution">
    <text evidence="3">The sequence shown here is derived from an EMBL/GenBank/DDBJ whole genome shotgun (WGS) entry which is preliminary data.</text>
</comment>
<feature type="domain" description="SGNH hydrolase-type esterase" evidence="2">
    <location>
        <begin position="39"/>
        <end position="275"/>
    </location>
</feature>
<dbReference type="InterPro" id="IPR013830">
    <property type="entry name" value="SGNH_hydro"/>
</dbReference>
<dbReference type="Proteomes" id="UP001499942">
    <property type="component" value="Unassembled WGS sequence"/>
</dbReference>
<name>A0ABN3M8D6_9ACTN</name>
<gene>
    <name evidence="3" type="ORF">GCM10010393_31720</name>
</gene>
<accession>A0ABN3M8D6</accession>
<dbReference type="EMBL" id="BAAASR010000018">
    <property type="protein sequence ID" value="GAA2497319.1"/>
    <property type="molecule type" value="Genomic_DNA"/>
</dbReference>
<protein>
    <submittedName>
        <fullName evidence="3">SGNH/GDSL hydrolase family protein</fullName>
    </submittedName>
</protein>
<dbReference type="PANTHER" id="PTHR37981">
    <property type="entry name" value="LIPASE 2"/>
    <property type="match status" value="1"/>
</dbReference>
<dbReference type="Gene3D" id="3.40.50.1110">
    <property type="entry name" value="SGNH hydrolase"/>
    <property type="match status" value="1"/>
</dbReference>
<dbReference type="CDD" id="cd01823">
    <property type="entry name" value="SEST_like"/>
    <property type="match status" value="1"/>
</dbReference>
<keyword evidence="1" id="KW-0732">Signal</keyword>
<organism evidence="3 4">
    <name type="scientific">Streptomyces gobitricini</name>
    <dbReference type="NCBI Taxonomy" id="68211"/>
    <lineage>
        <taxon>Bacteria</taxon>
        <taxon>Bacillati</taxon>
        <taxon>Actinomycetota</taxon>
        <taxon>Actinomycetes</taxon>
        <taxon>Kitasatosporales</taxon>
        <taxon>Streptomycetaceae</taxon>
        <taxon>Streptomyces</taxon>
    </lineage>
</organism>